<name>A0A9D1HLC3_9FIRM</name>
<evidence type="ECO:0000256" key="2">
    <source>
        <dbReference type="SAM" id="SignalP"/>
    </source>
</evidence>
<protein>
    <recommendedName>
        <fullName evidence="3">SCP domain-containing protein</fullName>
    </recommendedName>
</protein>
<dbReference type="Pfam" id="PF00188">
    <property type="entry name" value="CAP"/>
    <property type="match status" value="1"/>
</dbReference>
<dbReference type="PANTHER" id="PTHR31157">
    <property type="entry name" value="SCP DOMAIN-CONTAINING PROTEIN"/>
    <property type="match status" value="1"/>
</dbReference>
<dbReference type="EMBL" id="DVMH01000013">
    <property type="protein sequence ID" value="HIU10023.1"/>
    <property type="molecule type" value="Genomic_DNA"/>
</dbReference>
<feature type="region of interest" description="Disordered" evidence="1">
    <location>
        <begin position="77"/>
        <end position="107"/>
    </location>
</feature>
<evidence type="ECO:0000259" key="3">
    <source>
        <dbReference type="Pfam" id="PF00188"/>
    </source>
</evidence>
<feature type="chain" id="PRO_5038679960" description="SCP domain-containing protein" evidence="2">
    <location>
        <begin position="29"/>
        <end position="230"/>
    </location>
</feature>
<reference evidence="4" key="2">
    <citation type="journal article" date="2021" name="PeerJ">
        <title>Extensive microbial diversity within the chicken gut microbiome revealed by metagenomics and culture.</title>
        <authorList>
            <person name="Gilroy R."/>
            <person name="Ravi A."/>
            <person name="Getino M."/>
            <person name="Pursley I."/>
            <person name="Horton D.L."/>
            <person name="Alikhan N.F."/>
            <person name="Baker D."/>
            <person name="Gharbi K."/>
            <person name="Hall N."/>
            <person name="Watson M."/>
            <person name="Adriaenssens E.M."/>
            <person name="Foster-Nyarko E."/>
            <person name="Jarju S."/>
            <person name="Secka A."/>
            <person name="Antonio M."/>
            <person name="Oren A."/>
            <person name="Chaudhuri R.R."/>
            <person name="La Ragione R."/>
            <person name="Hildebrand F."/>
            <person name="Pallen M.J."/>
        </authorList>
    </citation>
    <scope>NUCLEOTIDE SEQUENCE</scope>
    <source>
        <strain evidence="4">2830</strain>
    </source>
</reference>
<gene>
    <name evidence="4" type="ORF">IAB00_02030</name>
</gene>
<feature type="compositionally biased region" description="Low complexity" evidence="1">
    <location>
        <begin position="85"/>
        <end position="107"/>
    </location>
</feature>
<dbReference type="InterPro" id="IPR035940">
    <property type="entry name" value="CAP_sf"/>
</dbReference>
<dbReference type="InterPro" id="IPR014044">
    <property type="entry name" value="CAP_dom"/>
</dbReference>
<accession>A0A9D1HLC3</accession>
<proteinExistence type="predicted"/>
<reference evidence="4" key="1">
    <citation type="submission" date="2020-10" db="EMBL/GenBank/DDBJ databases">
        <authorList>
            <person name="Gilroy R."/>
        </authorList>
    </citation>
    <scope>NUCLEOTIDE SEQUENCE</scope>
    <source>
        <strain evidence="4">2830</strain>
    </source>
</reference>
<dbReference type="SUPFAM" id="SSF55797">
    <property type="entry name" value="PR-1-like"/>
    <property type="match status" value="1"/>
</dbReference>
<sequence>MKKSWTKKIIAIALVLTLSLALCSTAFAYSYPYQITKNWWNYNWSSCWQSGSITKPGSTTQNSQDFWQQIMDKIGGGNQQEITKPSTPTTPDTPDTPTTPDSSTNTNSSYIEQVVTLVNQERAKQGLSPVTLDSRLSAAAQVRAKEAAQSFSHTRPNGTSCFTALQEAGVSYRGAGENIAYGQQTPAAVMKDWMNSSGHRANILKASYTKIGVGYTVVNGTPYWSQFFTY</sequence>
<evidence type="ECO:0000313" key="5">
    <source>
        <dbReference type="Proteomes" id="UP000824124"/>
    </source>
</evidence>
<dbReference type="Proteomes" id="UP000824124">
    <property type="component" value="Unassembled WGS sequence"/>
</dbReference>
<organism evidence="4 5">
    <name type="scientific">Candidatus Avidehalobacter gallistercoris</name>
    <dbReference type="NCBI Taxonomy" id="2840694"/>
    <lineage>
        <taxon>Bacteria</taxon>
        <taxon>Bacillati</taxon>
        <taxon>Bacillota</taxon>
        <taxon>Clostridia</taxon>
        <taxon>Eubacteriales</taxon>
        <taxon>Peptococcaceae</taxon>
        <taxon>Peptococcaceae incertae sedis</taxon>
        <taxon>Candidatus Avidehalobacter</taxon>
    </lineage>
</organism>
<feature type="signal peptide" evidence="2">
    <location>
        <begin position="1"/>
        <end position="28"/>
    </location>
</feature>
<evidence type="ECO:0000256" key="1">
    <source>
        <dbReference type="SAM" id="MobiDB-lite"/>
    </source>
</evidence>
<dbReference type="AlphaFoldDB" id="A0A9D1HLC3"/>
<comment type="caution">
    <text evidence="4">The sequence shown here is derived from an EMBL/GenBank/DDBJ whole genome shotgun (WGS) entry which is preliminary data.</text>
</comment>
<keyword evidence="2" id="KW-0732">Signal</keyword>
<dbReference type="Gene3D" id="3.40.33.10">
    <property type="entry name" value="CAP"/>
    <property type="match status" value="1"/>
</dbReference>
<feature type="domain" description="SCP" evidence="3">
    <location>
        <begin position="116"/>
        <end position="226"/>
    </location>
</feature>
<evidence type="ECO:0000313" key="4">
    <source>
        <dbReference type="EMBL" id="HIU10023.1"/>
    </source>
</evidence>
<dbReference type="PANTHER" id="PTHR31157:SF1">
    <property type="entry name" value="SCP DOMAIN-CONTAINING PROTEIN"/>
    <property type="match status" value="1"/>
</dbReference>
<dbReference type="CDD" id="cd05379">
    <property type="entry name" value="CAP_bacterial"/>
    <property type="match status" value="1"/>
</dbReference>